<evidence type="ECO:0000313" key="2">
    <source>
        <dbReference type="Proteomes" id="UP000663901"/>
    </source>
</evidence>
<gene>
    <name evidence="1" type="ORF">H0Z12_20265</name>
</gene>
<dbReference type="RefSeq" id="WP_072005109.1">
    <property type="nucleotide sequence ID" value="NZ_CP059084.1"/>
</dbReference>
<proteinExistence type="predicted"/>
<protein>
    <submittedName>
        <fullName evidence="1">Uncharacterized protein</fullName>
    </submittedName>
</protein>
<dbReference type="PROSITE" id="PS51257">
    <property type="entry name" value="PROKAR_LIPOPROTEIN"/>
    <property type="match status" value="1"/>
</dbReference>
<name>A0A8A4KBX2_PANAN</name>
<evidence type="ECO:0000313" key="1">
    <source>
        <dbReference type="EMBL" id="QTC45983.1"/>
    </source>
</evidence>
<reference evidence="1" key="1">
    <citation type="submission" date="2020-07" db="EMBL/GenBank/DDBJ databases">
        <title>Genome Sequences for Panteoa spp. that cause Center Rot in Onions.</title>
        <authorList>
            <person name="Asselin J.A."/>
            <person name="Helmann T."/>
            <person name="Beer S."/>
            <person name="Stodghill P."/>
        </authorList>
    </citation>
    <scope>NUCLEOTIDE SEQUENCE</scope>
    <source>
        <strain evidence="1">OC5a</strain>
    </source>
</reference>
<organism evidence="1 2">
    <name type="scientific">Pantoea ananas</name>
    <name type="common">Erwinia uredovora</name>
    <dbReference type="NCBI Taxonomy" id="553"/>
    <lineage>
        <taxon>Bacteria</taxon>
        <taxon>Pseudomonadati</taxon>
        <taxon>Pseudomonadota</taxon>
        <taxon>Gammaproteobacteria</taxon>
        <taxon>Enterobacterales</taxon>
        <taxon>Erwiniaceae</taxon>
        <taxon>Pantoea</taxon>
    </lineage>
</organism>
<sequence length="139" mass="14618">MKAILVAVTMMLLLAGCSSMGGEDKFSRSYISSHIIPNKTTEAEVQALYGTPDHQYSSSSGNYSWSFYKDGNLSAASSVMGYVPGASAISGALGMATSASNASDTMTRASGKMTGDTSHHGSNLEINFNKNKVVTSWDL</sequence>
<dbReference type="Proteomes" id="UP000663901">
    <property type="component" value="Chromosome"/>
</dbReference>
<dbReference type="AlphaFoldDB" id="A0A8A4KBX2"/>
<accession>A0A8A4KBX2</accession>
<dbReference type="EMBL" id="CP059084">
    <property type="protein sequence ID" value="QTC45983.1"/>
    <property type="molecule type" value="Genomic_DNA"/>
</dbReference>